<dbReference type="Gene3D" id="3.40.50.300">
    <property type="entry name" value="P-loop containing nucleotide triphosphate hydrolases"/>
    <property type="match status" value="1"/>
</dbReference>
<dbReference type="SUPFAM" id="SSF52540">
    <property type="entry name" value="P-loop containing nucleoside triphosphate hydrolases"/>
    <property type="match status" value="1"/>
</dbReference>
<evidence type="ECO:0000313" key="1">
    <source>
        <dbReference type="EMBL" id="OAD24087.1"/>
    </source>
</evidence>
<dbReference type="InterPro" id="IPR027417">
    <property type="entry name" value="P-loop_NTPase"/>
</dbReference>
<reference evidence="1 2" key="1">
    <citation type="submission" date="2016-05" db="EMBL/GenBank/DDBJ databases">
        <title>Single-cell genome of chain-forming Candidatus Thiomargarita nelsonii and comparison to other large sulfur-oxidizing bacteria.</title>
        <authorList>
            <person name="Winkel M."/>
            <person name="Salman V."/>
            <person name="Woyke T."/>
            <person name="Schulz-Vogt H."/>
            <person name="Richter M."/>
            <person name="Flood B."/>
            <person name="Bailey J."/>
            <person name="Amann R."/>
            <person name="Mussmann M."/>
        </authorList>
    </citation>
    <scope>NUCLEOTIDE SEQUENCE [LARGE SCALE GENOMIC DNA]</scope>
    <source>
        <strain evidence="1 2">THI036</strain>
    </source>
</reference>
<organism evidence="1 2">
    <name type="scientific">Candidatus Thiomargarita nelsonii</name>
    <dbReference type="NCBI Taxonomy" id="1003181"/>
    <lineage>
        <taxon>Bacteria</taxon>
        <taxon>Pseudomonadati</taxon>
        <taxon>Pseudomonadota</taxon>
        <taxon>Gammaproteobacteria</taxon>
        <taxon>Thiotrichales</taxon>
        <taxon>Thiotrichaceae</taxon>
        <taxon>Thiomargarita</taxon>
    </lineage>
</organism>
<keyword evidence="2" id="KW-1185">Reference proteome</keyword>
<evidence type="ECO:0000313" key="2">
    <source>
        <dbReference type="Proteomes" id="UP000076962"/>
    </source>
</evidence>
<protein>
    <recommendedName>
        <fullName evidence="3">AAA+ ATPase domain-containing protein</fullName>
    </recommendedName>
</protein>
<proteinExistence type="predicted"/>
<dbReference type="Pfam" id="PF14516">
    <property type="entry name" value="AAA_35"/>
    <property type="match status" value="1"/>
</dbReference>
<gene>
    <name evidence="1" type="ORF">THIOM_000064</name>
</gene>
<comment type="caution">
    <text evidence="1">The sequence shown here is derived from an EMBL/GenBank/DDBJ whole genome shotgun (WGS) entry which is preliminary data.</text>
</comment>
<dbReference type="AlphaFoldDB" id="A0A176S7W6"/>
<accession>A0A176S7W6</accession>
<sequence>MRKFSSYGPPNNKLHYYAPREALITDTCTQLKGYAPDEGGHYITVWAPRQTGKTWIMREVVLTLRQESQFDVVILPLQHLSNVTDVNRVAQVLGRELAKKLNLPKLTIDTLDDFEQLFERETLRKPLILILDEFDGLQESVIAGLVGFFRNIYHNRQNQTDKSTADKDYLLHSLALIGVRAVLGVENVKGSPFNVQRSLHIPNLTHDEVAYLFNWYQQESGQSIEPEVVERIWYEFQGQPGLTGWIGELLTETYNKATSQPITIAHFKEVYAAALDLLPNNNILNLISKAKQGAYKPYVLELFQTKTKVKFTYHDPIINFLYMNGIVSVERVSLSENYVKFPCPYIQKQLFNYFARELYQEMDALYSPFEDLSDTITEDRLNLSQLLLRYEQYLQANREQVLKNAPRRQNDLRVYEAVFHFHLYLYLTSFFRSYEAQVQPEFPTGNGQIDLLIRHAGQLFGLELKSFANQREYRKALIQAAKYGQHLGVTSIWLVLFIESVDEKNRQRFEVDYTDNKTGVTVHPQFVQTGKGLNFKCQLQ</sequence>
<dbReference type="EMBL" id="LUTY01000016">
    <property type="protein sequence ID" value="OAD24087.1"/>
    <property type="molecule type" value="Genomic_DNA"/>
</dbReference>
<name>A0A176S7W6_9GAMM</name>
<evidence type="ECO:0008006" key="3">
    <source>
        <dbReference type="Google" id="ProtNLM"/>
    </source>
</evidence>
<dbReference type="Proteomes" id="UP000076962">
    <property type="component" value="Unassembled WGS sequence"/>
</dbReference>